<dbReference type="Proteomes" id="UP001307889">
    <property type="component" value="Chromosome 10"/>
</dbReference>
<keyword evidence="3" id="KW-1185">Reference proteome</keyword>
<protein>
    <submittedName>
        <fullName evidence="2">Uncharacterized protein</fullName>
    </submittedName>
</protein>
<accession>A0ABN7B4V3</accession>
<organism evidence="2 3">
    <name type="scientific">Nesidiocoris tenuis</name>
    <dbReference type="NCBI Taxonomy" id="355587"/>
    <lineage>
        <taxon>Eukaryota</taxon>
        <taxon>Metazoa</taxon>
        <taxon>Ecdysozoa</taxon>
        <taxon>Arthropoda</taxon>
        <taxon>Hexapoda</taxon>
        <taxon>Insecta</taxon>
        <taxon>Pterygota</taxon>
        <taxon>Neoptera</taxon>
        <taxon>Paraneoptera</taxon>
        <taxon>Hemiptera</taxon>
        <taxon>Heteroptera</taxon>
        <taxon>Panheteroptera</taxon>
        <taxon>Cimicomorpha</taxon>
        <taxon>Miridae</taxon>
        <taxon>Dicyphina</taxon>
        <taxon>Nesidiocoris</taxon>
    </lineage>
</organism>
<feature type="region of interest" description="Disordered" evidence="1">
    <location>
        <begin position="76"/>
        <end position="101"/>
    </location>
</feature>
<evidence type="ECO:0000313" key="3">
    <source>
        <dbReference type="Proteomes" id="UP001307889"/>
    </source>
</evidence>
<dbReference type="EMBL" id="AP028918">
    <property type="protein sequence ID" value="BES99432.1"/>
    <property type="molecule type" value="Genomic_DNA"/>
</dbReference>
<sequence>MMALDPLFQSIQEITKMPPKARIADCPKHNTQLDPATWDEASALLGRPKWFQVQQNQFRQKQSKKVTYSYSWRGGKRFRQRTPPSDERSLPPPTSSTRAILNFADDEDVLRCH</sequence>
<proteinExistence type="predicted"/>
<evidence type="ECO:0000256" key="1">
    <source>
        <dbReference type="SAM" id="MobiDB-lite"/>
    </source>
</evidence>
<reference evidence="2 3" key="1">
    <citation type="submission" date="2023-09" db="EMBL/GenBank/DDBJ databases">
        <title>Nesidiocoris tenuis whole genome shotgun sequence.</title>
        <authorList>
            <person name="Shibata T."/>
            <person name="Shimoda M."/>
            <person name="Kobayashi T."/>
            <person name="Uehara T."/>
        </authorList>
    </citation>
    <scope>NUCLEOTIDE SEQUENCE [LARGE SCALE GENOMIC DNA]</scope>
    <source>
        <strain evidence="2 3">Japan</strain>
    </source>
</reference>
<evidence type="ECO:0000313" key="2">
    <source>
        <dbReference type="EMBL" id="BES99432.1"/>
    </source>
</evidence>
<gene>
    <name evidence="2" type="ORF">NTJ_12249</name>
</gene>
<name>A0ABN7B4V3_9HEMI</name>